<accession>A0ABX2A9M3</accession>
<name>A0ABX2A9M3_9MICO</name>
<keyword evidence="5 7" id="KW-1133">Transmembrane helix</keyword>
<feature type="transmembrane region" description="Helical" evidence="7">
    <location>
        <begin position="12"/>
        <end position="38"/>
    </location>
</feature>
<dbReference type="Gene3D" id="3.40.50.300">
    <property type="entry name" value="P-loop containing nucleotide triphosphate hydrolases"/>
    <property type="match status" value="1"/>
</dbReference>
<evidence type="ECO:0000313" key="11">
    <source>
        <dbReference type="Proteomes" id="UP000757540"/>
    </source>
</evidence>
<evidence type="ECO:0000259" key="8">
    <source>
        <dbReference type="PROSITE" id="PS50893"/>
    </source>
</evidence>
<dbReference type="InterPro" id="IPR027417">
    <property type="entry name" value="P-loop_NTPase"/>
</dbReference>
<dbReference type="SMART" id="SM00382">
    <property type="entry name" value="AAA"/>
    <property type="match status" value="1"/>
</dbReference>
<dbReference type="InterPro" id="IPR017871">
    <property type="entry name" value="ABC_transporter-like_CS"/>
</dbReference>
<evidence type="ECO:0000259" key="9">
    <source>
        <dbReference type="PROSITE" id="PS50929"/>
    </source>
</evidence>
<dbReference type="PANTHER" id="PTHR24221:SF654">
    <property type="entry name" value="ATP-BINDING CASSETTE SUB-FAMILY B MEMBER 6"/>
    <property type="match status" value="1"/>
</dbReference>
<dbReference type="Pfam" id="PF00664">
    <property type="entry name" value="ABC_membrane"/>
    <property type="match status" value="1"/>
</dbReference>
<keyword evidence="2 7" id="KW-0812">Transmembrane</keyword>
<keyword evidence="6 7" id="KW-0472">Membrane</keyword>
<dbReference type="GO" id="GO:0005524">
    <property type="term" value="F:ATP binding"/>
    <property type="evidence" value="ECO:0007669"/>
    <property type="project" value="UniProtKB-KW"/>
</dbReference>
<feature type="transmembrane region" description="Helical" evidence="7">
    <location>
        <begin position="158"/>
        <end position="177"/>
    </location>
</feature>
<dbReference type="SUPFAM" id="SSF52540">
    <property type="entry name" value="P-loop containing nucleoside triphosphate hydrolases"/>
    <property type="match status" value="1"/>
</dbReference>
<dbReference type="InterPro" id="IPR003593">
    <property type="entry name" value="AAA+_ATPase"/>
</dbReference>
<evidence type="ECO:0000256" key="6">
    <source>
        <dbReference type="ARBA" id="ARBA00023136"/>
    </source>
</evidence>
<dbReference type="InterPro" id="IPR039421">
    <property type="entry name" value="Type_1_exporter"/>
</dbReference>
<organism evidence="10 11">
    <name type="scientific">Isoptericola halotolerans</name>
    <dbReference type="NCBI Taxonomy" id="300560"/>
    <lineage>
        <taxon>Bacteria</taxon>
        <taxon>Bacillati</taxon>
        <taxon>Actinomycetota</taxon>
        <taxon>Actinomycetes</taxon>
        <taxon>Micrococcales</taxon>
        <taxon>Promicromonosporaceae</taxon>
        <taxon>Isoptericola</taxon>
    </lineage>
</organism>
<evidence type="ECO:0000256" key="2">
    <source>
        <dbReference type="ARBA" id="ARBA00022692"/>
    </source>
</evidence>
<keyword evidence="4 10" id="KW-0067">ATP-binding</keyword>
<keyword evidence="3" id="KW-0547">Nucleotide-binding</keyword>
<sequence>MRQVLGPVRGRLLTATVLQAAGSVVGTVALIVLAELGARAADAATGGSPVGRAEVVASVGWAGAALLAAAVLVGAATTVSHLADSDLQLSLRARLVDRLSRVRLGWFAGTDAGRVKKAVQDDTGSMHHLVAHALLDAVGAVTVPVTVLVYLLATRPLLGLPLLVLVVVAVWTFQATMRGSGQRMAEFGRRMAELNGAAVETVECIDVVRLYARRGGQARRLEQAGEDFHGFFRSWVGQTSTTTAVAFVLALPLTAILVVVLTAVGLVAAGLTDVAAVVPVLVPAVVLAPLCTAPVSTVGTRLPALRSGMAAAASVQEVLDLPTMPTPGRATAEPDGHGLRLEDVTFGYDAERPVLHEVSFGCEPGTVTAVVGASGAGKSTLAALLARFEDVDSGRITLGGVDLRDLTTEQLYARVGFVFQDVVLLRGSVHDAVACGRPGVGREDVVAAARSAGIHDRVLAEPRGYDAEIGRDVEFSQGEAQRISVARALLADTPVLVLDEATAYADAESEAHVQRALSHLARGRTVVVVAHRLSTVRHVDQIVVLDDGRVVQRGTHDELLTDDAGRYAALWRAHGHDGATGADAEPMEARS</sequence>
<keyword evidence="11" id="KW-1185">Reference proteome</keyword>
<evidence type="ECO:0000256" key="7">
    <source>
        <dbReference type="SAM" id="Phobius"/>
    </source>
</evidence>
<proteinExistence type="predicted"/>
<feature type="transmembrane region" description="Helical" evidence="7">
    <location>
        <begin position="133"/>
        <end position="152"/>
    </location>
</feature>
<feature type="transmembrane region" description="Helical" evidence="7">
    <location>
        <begin position="274"/>
        <end position="299"/>
    </location>
</feature>
<dbReference type="PANTHER" id="PTHR24221">
    <property type="entry name" value="ATP-BINDING CASSETTE SUB-FAMILY B"/>
    <property type="match status" value="1"/>
</dbReference>
<dbReference type="Pfam" id="PF00005">
    <property type="entry name" value="ABC_tran"/>
    <property type="match status" value="1"/>
</dbReference>
<reference evidence="10 11" key="1">
    <citation type="submission" date="2020-05" db="EMBL/GenBank/DDBJ databases">
        <title>Genomic Encyclopedia of Type Strains, Phase III (KMG-III): the genomes of soil and plant-associated and newly described type strains.</title>
        <authorList>
            <person name="Whitman W."/>
        </authorList>
    </citation>
    <scope>NUCLEOTIDE SEQUENCE [LARGE SCALE GENOMIC DNA]</scope>
    <source>
        <strain evidence="10 11">KCTC 19046</strain>
    </source>
</reference>
<dbReference type="SUPFAM" id="SSF90123">
    <property type="entry name" value="ABC transporter transmembrane region"/>
    <property type="match status" value="1"/>
</dbReference>
<comment type="caution">
    <text evidence="10">The sequence shown here is derived from an EMBL/GenBank/DDBJ whole genome shotgun (WGS) entry which is preliminary data.</text>
</comment>
<comment type="subcellular location">
    <subcellularLocation>
        <location evidence="1">Cell membrane</location>
        <topology evidence="1">Multi-pass membrane protein</topology>
    </subcellularLocation>
</comment>
<dbReference type="Gene3D" id="1.20.1560.10">
    <property type="entry name" value="ABC transporter type 1, transmembrane domain"/>
    <property type="match status" value="1"/>
</dbReference>
<gene>
    <name evidence="10" type="ORF">HDG69_003267</name>
</gene>
<evidence type="ECO:0000256" key="4">
    <source>
        <dbReference type="ARBA" id="ARBA00022840"/>
    </source>
</evidence>
<evidence type="ECO:0000256" key="5">
    <source>
        <dbReference type="ARBA" id="ARBA00022989"/>
    </source>
</evidence>
<dbReference type="RefSeq" id="WP_171784873.1">
    <property type="nucleotide sequence ID" value="NZ_BAAAML010000003.1"/>
</dbReference>
<feature type="transmembrane region" description="Helical" evidence="7">
    <location>
        <begin position="243"/>
        <end position="268"/>
    </location>
</feature>
<dbReference type="PROSITE" id="PS50929">
    <property type="entry name" value="ABC_TM1F"/>
    <property type="match status" value="1"/>
</dbReference>
<dbReference type="EMBL" id="JABEZU010000004">
    <property type="protein sequence ID" value="NOV98672.1"/>
    <property type="molecule type" value="Genomic_DNA"/>
</dbReference>
<dbReference type="InterPro" id="IPR011527">
    <property type="entry name" value="ABC1_TM_dom"/>
</dbReference>
<dbReference type="InterPro" id="IPR003439">
    <property type="entry name" value="ABC_transporter-like_ATP-bd"/>
</dbReference>
<dbReference type="Proteomes" id="UP000757540">
    <property type="component" value="Unassembled WGS sequence"/>
</dbReference>
<feature type="transmembrane region" description="Helical" evidence="7">
    <location>
        <begin position="58"/>
        <end position="83"/>
    </location>
</feature>
<evidence type="ECO:0000313" key="10">
    <source>
        <dbReference type="EMBL" id="NOV98672.1"/>
    </source>
</evidence>
<feature type="domain" description="ABC transmembrane type-1" evidence="9">
    <location>
        <begin position="20"/>
        <end position="307"/>
    </location>
</feature>
<protein>
    <submittedName>
        <fullName evidence="10">ATP-binding cassette subfamily B protein</fullName>
    </submittedName>
</protein>
<dbReference type="PROSITE" id="PS50893">
    <property type="entry name" value="ABC_TRANSPORTER_2"/>
    <property type="match status" value="1"/>
</dbReference>
<evidence type="ECO:0000256" key="1">
    <source>
        <dbReference type="ARBA" id="ARBA00004651"/>
    </source>
</evidence>
<dbReference type="InterPro" id="IPR036640">
    <property type="entry name" value="ABC1_TM_sf"/>
</dbReference>
<dbReference type="PROSITE" id="PS00211">
    <property type="entry name" value="ABC_TRANSPORTER_1"/>
    <property type="match status" value="1"/>
</dbReference>
<evidence type="ECO:0000256" key="3">
    <source>
        <dbReference type="ARBA" id="ARBA00022741"/>
    </source>
</evidence>
<feature type="domain" description="ABC transporter" evidence="8">
    <location>
        <begin position="339"/>
        <end position="572"/>
    </location>
</feature>